<feature type="binding site" description="in other chain" evidence="7">
    <location>
        <position position="191"/>
    </location>
    <ligand>
        <name>substrate</name>
        <note>ligand shared between homodimeric partners</note>
    </ligand>
</feature>
<evidence type="ECO:0000256" key="9">
    <source>
        <dbReference type="PIRSR" id="PIRSR037242-4"/>
    </source>
</evidence>
<dbReference type="PROSITE" id="PS00759">
    <property type="entry name" value="ARGE_DAPE_CPG2_2"/>
    <property type="match status" value="1"/>
</dbReference>
<name>A0A4T0FT78_9BASI</name>
<keyword evidence="3 8" id="KW-0479">Metal-binding</keyword>
<evidence type="ECO:0000313" key="12">
    <source>
        <dbReference type="Proteomes" id="UP000310189"/>
    </source>
</evidence>
<feature type="active site" description="Proton acceptor" evidence="6">
    <location>
        <position position="162"/>
    </location>
</feature>
<dbReference type="Gene3D" id="3.30.70.360">
    <property type="match status" value="1"/>
</dbReference>
<feature type="binding site" evidence="8">
    <location>
        <position position="128"/>
    </location>
    <ligand>
        <name>Mn(2+)</name>
        <dbReference type="ChEBI" id="CHEBI:29035"/>
        <label>2</label>
    </ligand>
</feature>
<dbReference type="GO" id="GO:0046872">
    <property type="term" value="F:metal ion binding"/>
    <property type="evidence" value="ECO:0007669"/>
    <property type="project" value="UniProtKB-KW"/>
</dbReference>
<feature type="binding site" evidence="8">
    <location>
        <position position="163"/>
    </location>
    <ligand>
        <name>Mn(2+)</name>
        <dbReference type="ChEBI" id="CHEBI:29035"/>
        <label>1</label>
    </ligand>
</feature>
<dbReference type="PANTHER" id="PTHR43270">
    <property type="entry name" value="BETA-ALA-HIS DIPEPTIDASE"/>
    <property type="match status" value="1"/>
</dbReference>
<dbReference type="InterPro" id="IPR051458">
    <property type="entry name" value="Cyt/Met_Dipeptidase"/>
</dbReference>
<feature type="binding site" evidence="8">
    <location>
        <position position="442"/>
    </location>
    <ligand>
        <name>Mn(2+)</name>
        <dbReference type="ChEBI" id="CHEBI:29035"/>
        <label>1</label>
    </ligand>
</feature>
<evidence type="ECO:0000256" key="2">
    <source>
        <dbReference type="ARBA" id="ARBA00022670"/>
    </source>
</evidence>
<evidence type="ECO:0000313" key="11">
    <source>
        <dbReference type="EMBL" id="TIA91265.1"/>
    </source>
</evidence>
<protein>
    <recommendedName>
        <fullName evidence="10">Peptidase M20 dimerisation domain-containing protein</fullName>
    </recommendedName>
</protein>
<evidence type="ECO:0000256" key="5">
    <source>
        <dbReference type="ARBA" id="ARBA00023049"/>
    </source>
</evidence>
<comment type="caution">
    <text evidence="11">The sequence shown here is derived from an EMBL/GenBank/DDBJ whole genome shotgun (WGS) entry which is preliminary data.</text>
</comment>
<dbReference type="PANTHER" id="PTHR43270:SF4">
    <property type="entry name" value="CARNOSINE DIPEPTIDASE 2, ISOFORM A"/>
    <property type="match status" value="1"/>
</dbReference>
<dbReference type="SUPFAM" id="SSF53187">
    <property type="entry name" value="Zn-dependent exopeptidases"/>
    <property type="match status" value="1"/>
</dbReference>
<feature type="binding site" description="in other chain" evidence="7">
    <location>
        <position position="442"/>
    </location>
    <ligand>
        <name>substrate</name>
        <note>ligand shared between homodimeric partners</note>
    </ligand>
</feature>
<feature type="binding site" evidence="8">
    <location>
        <position position="95"/>
    </location>
    <ligand>
        <name>Mn(2+)</name>
        <dbReference type="ChEBI" id="CHEBI:29035"/>
        <label>2</label>
    </ligand>
</feature>
<feature type="binding site" evidence="7">
    <location>
        <position position="327"/>
    </location>
    <ligand>
        <name>substrate</name>
        <note>ligand shared between homodimeric partners</note>
    </ligand>
</feature>
<evidence type="ECO:0000256" key="4">
    <source>
        <dbReference type="ARBA" id="ARBA00022801"/>
    </source>
</evidence>
<dbReference type="Proteomes" id="UP000310189">
    <property type="component" value="Unassembled WGS sequence"/>
</dbReference>
<dbReference type="Gene3D" id="3.40.630.10">
    <property type="entry name" value="Zn peptidases"/>
    <property type="match status" value="1"/>
</dbReference>
<feature type="active site" evidence="6">
    <location>
        <position position="97"/>
    </location>
</feature>
<dbReference type="CDD" id="cd05676">
    <property type="entry name" value="M20_dipept_like_CNDP"/>
    <property type="match status" value="1"/>
</dbReference>
<reference evidence="11 12" key="1">
    <citation type="submission" date="2019-03" db="EMBL/GenBank/DDBJ databases">
        <title>Sequencing 23 genomes of Wallemia ichthyophaga.</title>
        <authorList>
            <person name="Gostincar C."/>
        </authorList>
    </citation>
    <scope>NUCLEOTIDE SEQUENCE [LARGE SCALE GENOMIC DNA]</scope>
    <source>
        <strain evidence="11 12">EXF-5753</strain>
    </source>
</reference>
<dbReference type="InterPro" id="IPR002933">
    <property type="entry name" value="Peptidase_M20"/>
</dbReference>
<feature type="binding site" evidence="7">
    <location>
        <position position="224"/>
    </location>
    <ligand>
        <name>substrate</name>
        <note>ligand shared between homodimeric partners</note>
    </ligand>
</feature>
<comment type="similarity">
    <text evidence="1">Belongs to the peptidase M20A family.</text>
</comment>
<feature type="site" description="Important for catalytic activity" evidence="9">
    <location>
        <position position="224"/>
    </location>
</feature>
<evidence type="ECO:0000256" key="6">
    <source>
        <dbReference type="PIRSR" id="PIRSR037242-1"/>
    </source>
</evidence>
<organism evidence="11 12">
    <name type="scientific">Wallemia hederae</name>
    <dbReference type="NCBI Taxonomy" id="1540922"/>
    <lineage>
        <taxon>Eukaryota</taxon>
        <taxon>Fungi</taxon>
        <taxon>Dikarya</taxon>
        <taxon>Basidiomycota</taxon>
        <taxon>Wallemiomycotina</taxon>
        <taxon>Wallemiomycetes</taxon>
        <taxon>Wallemiales</taxon>
        <taxon>Wallemiaceae</taxon>
        <taxon>Wallemia</taxon>
    </lineage>
</organism>
<dbReference type="EMBL" id="SPNW01000013">
    <property type="protein sequence ID" value="TIA91265.1"/>
    <property type="molecule type" value="Genomic_DNA"/>
</dbReference>
<dbReference type="AlphaFoldDB" id="A0A4T0FT78"/>
<accession>A0A4T0FT78</accession>
<dbReference type="GO" id="GO:0006508">
    <property type="term" value="P:proteolysis"/>
    <property type="evidence" value="ECO:0007669"/>
    <property type="project" value="UniProtKB-KW"/>
</dbReference>
<feature type="binding site" evidence="8">
    <location>
        <position position="128"/>
    </location>
    <ligand>
        <name>Mn(2+)</name>
        <dbReference type="ChEBI" id="CHEBI:29035"/>
        <label>1</label>
    </ligand>
</feature>
<feature type="binding site" description="in other chain" evidence="7">
    <location>
        <position position="340"/>
    </location>
    <ligand>
        <name>substrate</name>
        <note>ligand shared between homodimeric partners</note>
    </ligand>
</feature>
<sequence>MTKVSQYIEEHQKDFIERLREAVEIASVSGELKRRDQVIKMGHWLKAQLEELQAHVKLIDIGTQQLDGQTIPLPPVVFAQVGDDATKKTITIYGHYDVQPAELSDGWHSQPFELTVEGDVMRGRGSTDDKGPVVGWLNTLTAYRKTNTPLPVNIKFVFEGMEESGSEGLDDLVVKESQGFLKGTDAVCISDNYWLTNRKPALTYGLRGVSYFEICVKGPNADLHSGVFGGTVHEPMTDLVKLMGTLVTTDGKITVPGLNEMVEPLSDEEFQRYKHMDFDVKEYQDSIADHPVTISDDKATILMGRMRYPSLSLHGIEGAFYGGGAKTVIPCGVKGKFSIRLVPDMDVVKVEQLVKEHLHKEAKKLNTRNEVEVVQLSAGPAWVADPNHWNFRAAAKAIKNVFGVEPDRTREGGSIPVTLTFDESLKVNVCLLPMGRADDGAHSTNEKLNISNYIQGSKVFAEYLENVAVHD</sequence>
<dbReference type="Pfam" id="PF07687">
    <property type="entry name" value="M20_dimer"/>
    <property type="match status" value="1"/>
</dbReference>
<dbReference type="Pfam" id="PF01546">
    <property type="entry name" value="Peptidase_M20"/>
    <property type="match status" value="1"/>
</dbReference>
<dbReference type="InterPro" id="IPR017153">
    <property type="entry name" value="CNDP/DUG1"/>
</dbReference>
<evidence type="ECO:0000256" key="3">
    <source>
        <dbReference type="ARBA" id="ARBA00022723"/>
    </source>
</evidence>
<comment type="cofactor">
    <cofactor evidence="8">
        <name>Mn(2+)</name>
        <dbReference type="ChEBI" id="CHEBI:29035"/>
    </cofactor>
    <text evidence="8">Binds 2 manganese ions per subunit.</text>
</comment>
<feature type="binding site" description="in other chain" evidence="7">
    <location>
        <position position="414"/>
    </location>
    <ligand>
        <name>substrate</name>
        <note>ligand shared between homodimeric partners</note>
    </ligand>
</feature>
<keyword evidence="5" id="KW-0482">Metalloprotease</keyword>
<feature type="binding site" evidence="8">
    <location>
        <position position="191"/>
    </location>
    <ligand>
        <name>Mn(2+)</name>
        <dbReference type="ChEBI" id="CHEBI:29035"/>
        <label>2</label>
    </ligand>
</feature>
<dbReference type="GO" id="GO:0070573">
    <property type="term" value="F:metallodipeptidase activity"/>
    <property type="evidence" value="ECO:0007669"/>
    <property type="project" value="InterPro"/>
</dbReference>
<gene>
    <name evidence="11" type="ORF">E3P99_01164</name>
</gene>
<dbReference type="OrthoDB" id="7832001at2759"/>
<keyword evidence="2" id="KW-0645">Protease</keyword>
<keyword evidence="8" id="KW-0464">Manganese</keyword>
<keyword evidence="12" id="KW-1185">Reference proteome</keyword>
<dbReference type="PIRSF" id="PIRSF037242">
    <property type="entry name" value="CNDP_dipeptidase"/>
    <property type="match status" value="1"/>
</dbReference>
<keyword evidence="4" id="KW-0378">Hydrolase</keyword>
<evidence type="ECO:0000256" key="7">
    <source>
        <dbReference type="PIRSR" id="PIRSR037242-2"/>
    </source>
</evidence>
<dbReference type="InterPro" id="IPR001261">
    <property type="entry name" value="ArgE/DapE_CS"/>
</dbReference>
<evidence type="ECO:0000256" key="1">
    <source>
        <dbReference type="ARBA" id="ARBA00006247"/>
    </source>
</evidence>
<evidence type="ECO:0000259" key="10">
    <source>
        <dbReference type="Pfam" id="PF07687"/>
    </source>
</evidence>
<dbReference type="InterPro" id="IPR011650">
    <property type="entry name" value="Peptidase_M20_dimer"/>
</dbReference>
<proteinExistence type="inferred from homology"/>
<evidence type="ECO:0000256" key="8">
    <source>
        <dbReference type="PIRSR" id="PIRSR037242-3"/>
    </source>
</evidence>
<feature type="domain" description="Peptidase M20 dimerisation" evidence="10">
    <location>
        <begin position="204"/>
        <end position="364"/>
    </location>
</feature>